<dbReference type="Pfam" id="PF25560">
    <property type="entry name" value="DUF7932"/>
    <property type="match status" value="1"/>
</dbReference>
<sequence length="1158" mass="129494">MNDNNNQEEVSTHSEITETTTVHPQVVDHSSSDKAEITVKANIPNRTEEEVLNDSQLYHKEDKKSAIPDQYLKLLLNHDQTNDDISKNIQDFSLKKHEKILDELFSKYNTLKYIIDKHANECDSSVKYFQFQTTSNRDNKLTTFHHITSRGKQGICGANGKSGKDGRFGSNGKTGVIAGFKDMTEREFIDRRRLNGCDGEDGSPGEDGGNGSHGEDASDIYLKVSLVDDNVLKISGSIEIEINNSMGQSLVLVDSRGGDGGRGGNGGHGGNGGNGGSGANNENGRGGDGGNGGKGANSGRGGNGGNSGKGGNIIIESSNSECFILFKALTSCGKQGEAGFNGRPGIGGFGGNAGCGRLNDQIYNGKNGISGADGTSPPLSKNGAPNSSGNHLFIVTDKNGNVVEYSDEIFNIVVKDFSVYAIVDDGIFSPGEPCYLSDIIIENNGKLTLPSMKAKLSFPSISSQEVFLPRLQPGEKATIRDKFNFKISSESVMTISSQVTVMGVRLSKDGCLEKSIPCGLPIVLNNLEYPNVLGRTQPCTCRVDVRNVSITNFSQKKKRLAKIKVSMIDQHLKTRIVRSIATTVEPFRDHFEESLDLDPGDTQDVTFEIAVDEKASFFVDKFWKIELYVLYENENEYCLIHSRSNTIQIIPHYIESGSNEFDLLFVMHPALRKNEFLKYQSIIDGLGLNCNYWDISKQNGFSRVNGTNEKQSSKWLKAFSGKVIMFPLVSAANEENSHKSRHKSTTSFSEIENDFILVSQENDLIRGSIDVDSQRPQSSRRSGETSSPIVDQKQEEQEQKLKQQENLCEELFSFIDTQDIISHISNGDSGFIVVNGPESSMIINHLFSCATQIEIDEKSLSYGLSVFSSPTEEAFLKKCNDFISKLREQHPSKLFRLNRANFNVQKKGFSKTKLGEASYLSLAPMSCIDRLYILPHFGNLEDEKIHIHKTVTFYTNSKFFSIFFTLLCSLSIQRKLQILTESYSGTILCHAENWTFRYHEDQREEYRLYDLLTSALFYDLIQEFFFKDLGLNRLHEMVKVVSNNLLDFAFQDSIYMLWNIIQRLERAKLWKSSAWSKLQNLVGKRTELMNVKKGMHTLLFEGKMEQNVNHLLEIKQDAETFGDQLRIFLKENIFFQPLLSDELKKCFMEEFKGHEDHP</sequence>
<dbReference type="OrthoDB" id="10258462at2759"/>
<evidence type="ECO:0000256" key="1">
    <source>
        <dbReference type="SAM" id="MobiDB-lite"/>
    </source>
</evidence>
<dbReference type="VEuPathDB" id="AmoebaDB:FDP41_010499"/>
<dbReference type="Proteomes" id="UP000444721">
    <property type="component" value="Unassembled WGS sequence"/>
</dbReference>
<comment type="caution">
    <text evidence="3">The sequence shown here is derived from an EMBL/GenBank/DDBJ whole genome shotgun (WGS) entry which is preliminary data.</text>
</comment>
<organism evidence="3 4">
    <name type="scientific">Naegleria fowleri</name>
    <name type="common">Brain eating amoeba</name>
    <dbReference type="NCBI Taxonomy" id="5763"/>
    <lineage>
        <taxon>Eukaryota</taxon>
        <taxon>Discoba</taxon>
        <taxon>Heterolobosea</taxon>
        <taxon>Tetramitia</taxon>
        <taxon>Eutetramitia</taxon>
        <taxon>Vahlkampfiidae</taxon>
        <taxon>Naegleria</taxon>
    </lineage>
</organism>
<feature type="domain" description="DUF7932" evidence="2">
    <location>
        <begin position="414"/>
        <end position="494"/>
    </location>
</feature>
<feature type="region of interest" description="Disordered" evidence="1">
    <location>
        <begin position="768"/>
        <end position="801"/>
    </location>
</feature>
<evidence type="ECO:0000259" key="2">
    <source>
        <dbReference type="Pfam" id="PF25560"/>
    </source>
</evidence>
<dbReference type="VEuPathDB" id="AmoebaDB:NF0081060"/>
<dbReference type="InterPro" id="IPR057692">
    <property type="entry name" value="DUF7932"/>
</dbReference>
<protein>
    <recommendedName>
        <fullName evidence="2">DUF7932 domain-containing protein</fullName>
    </recommendedName>
</protein>
<name>A0A6A5CA72_NAEFO</name>
<dbReference type="RefSeq" id="XP_044568147.1">
    <property type="nucleotide sequence ID" value="XM_044700803.1"/>
</dbReference>
<dbReference type="VEuPathDB" id="AmoebaDB:NfTy_012620"/>
<feature type="compositionally biased region" description="Gly residues" evidence="1">
    <location>
        <begin position="258"/>
        <end position="307"/>
    </location>
</feature>
<feature type="region of interest" description="Disordered" evidence="1">
    <location>
        <begin position="1"/>
        <end position="33"/>
    </location>
</feature>
<feature type="compositionally biased region" description="Polar residues" evidence="1">
    <location>
        <begin position="774"/>
        <end position="789"/>
    </location>
</feature>
<evidence type="ECO:0000313" key="4">
    <source>
        <dbReference type="Proteomes" id="UP000444721"/>
    </source>
</evidence>
<gene>
    <name evidence="3" type="ORF">FDP41_010499</name>
</gene>
<accession>A0A6A5CA72</accession>
<dbReference type="EMBL" id="VFQX01000006">
    <property type="protein sequence ID" value="KAF0983434.1"/>
    <property type="molecule type" value="Genomic_DNA"/>
</dbReference>
<dbReference type="OMA" id="FRYHEDQ"/>
<reference evidence="3 4" key="1">
    <citation type="journal article" date="2019" name="Sci. Rep.">
        <title>Nanopore sequencing improves the draft genome of the human pathogenic amoeba Naegleria fowleri.</title>
        <authorList>
            <person name="Liechti N."/>
            <person name="Schurch N."/>
            <person name="Bruggmann R."/>
            <person name="Wittwer M."/>
        </authorList>
    </citation>
    <scope>NUCLEOTIDE SEQUENCE [LARGE SCALE GENOMIC DNA]</scope>
    <source>
        <strain evidence="3 4">ATCC 30894</strain>
    </source>
</reference>
<dbReference type="GeneID" id="68117714"/>
<evidence type="ECO:0000313" key="3">
    <source>
        <dbReference type="EMBL" id="KAF0983434.1"/>
    </source>
</evidence>
<proteinExistence type="predicted"/>
<feature type="region of interest" description="Disordered" evidence="1">
    <location>
        <begin position="193"/>
        <end position="216"/>
    </location>
</feature>
<dbReference type="AlphaFoldDB" id="A0A6A5CA72"/>
<feature type="region of interest" description="Disordered" evidence="1">
    <location>
        <begin position="253"/>
        <end position="307"/>
    </location>
</feature>
<feature type="compositionally biased region" description="Basic and acidic residues" evidence="1">
    <location>
        <begin position="792"/>
        <end position="801"/>
    </location>
</feature>
<keyword evidence="4" id="KW-1185">Reference proteome</keyword>